<organism evidence="2 3">
    <name type="scientific">Profundibacterium mesophilum KAUST100406-0324</name>
    <dbReference type="NCBI Taxonomy" id="1037889"/>
    <lineage>
        <taxon>Bacteria</taxon>
        <taxon>Pseudomonadati</taxon>
        <taxon>Pseudomonadota</taxon>
        <taxon>Alphaproteobacteria</taxon>
        <taxon>Rhodobacterales</taxon>
        <taxon>Roseobacteraceae</taxon>
        <taxon>Profundibacterium</taxon>
    </lineage>
</organism>
<evidence type="ECO:0000313" key="2">
    <source>
        <dbReference type="EMBL" id="KAF0677613.1"/>
    </source>
</evidence>
<dbReference type="AlphaFoldDB" id="A0A921NXP1"/>
<proteinExistence type="predicted"/>
<sequence length="181" mass="18458">MRSFILATALSLLPAIAIAEGHSPQDGRVLITVGGDAGPMQTASEGAQSLFAKYGIDLAGAQGLDAAALAELESAEVVSNLPGTQTQVTFSGPLLSEVMRAAGAQDKGALPMALDGYQPEISAEDIAAYGPILATHADGIPLAIGDIGPAMIIFPKIDDAEAASRLDPARVWAVFYLGVAE</sequence>
<keyword evidence="1" id="KW-0732">Signal</keyword>
<gene>
    <name evidence="2" type="ORF">PMES_00120</name>
</gene>
<comment type="caution">
    <text evidence="2">The sequence shown here is derived from an EMBL/GenBank/DDBJ whole genome shotgun (WGS) entry which is preliminary data.</text>
</comment>
<dbReference type="SUPFAM" id="SSF56524">
    <property type="entry name" value="Oxidoreductase molybdopterin-binding domain"/>
    <property type="match status" value="1"/>
</dbReference>
<keyword evidence="3" id="KW-1185">Reference proteome</keyword>
<dbReference type="InterPro" id="IPR036374">
    <property type="entry name" value="OxRdtase_Mopterin-bd_sf"/>
</dbReference>
<dbReference type="RefSeq" id="WP_159963583.1">
    <property type="nucleotide sequence ID" value="NZ_APKE01000001.1"/>
</dbReference>
<evidence type="ECO:0008006" key="4">
    <source>
        <dbReference type="Google" id="ProtNLM"/>
    </source>
</evidence>
<reference evidence="2" key="1">
    <citation type="submission" date="2013-03" db="EMBL/GenBank/DDBJ databases">
        <title>Genome Sequence of the Profundibacterium mesophilum strain KAUST100406-0324T from Red Sea, a novel genus in the family Rhodobacteraceae.</title>
        <authorList>
            <person name="Essack M."/>
            <person name="Alam I."/>
            <person name="Lafi F."/>
            <person name="Alawi W."/>
            <person name="Kamanu F."/>
            <person name="Al-Suwailem A."/>
            <person name="Lee O.O."/>
            <person name="Xu Y."/>
            <person name="Bajic V."/>
            <person name="Qian P.-Y."/>
            <person name="Archer J."/>
        </authorList>
    </citation>
    <scope>NUCLEOTIDE SEQUENCE</scope>
    <source>
        <strain evidence="2">KAUST100406-0324</strain>
    </source>
</reference>
<feature type="chain" id="PRO_5037755307" description="Extracellular solute-binding protein" evidence="1">
    <location>
        <begin position="20"/>
        <end position="181"/>
    </location>
</feature>
<feature type="signal peptide" evidence="1">
    <location>
        <begin position="1"/>
        <end position="19"/>
    </location>
</feature>
<accession>A0A921NXP1</accession>
<evidence type="ECO:0000313" key="3">
    <source>
        <dbReference type="Proteomes" id="UP000698242"/>
    </source>
</evidence>
<dbReference type="OrthoDB" id="9798763at2"/>
<evidence type="ECO:0000256" key="1">
    <source>
        <dbReference type="SAM" id="SignalP"/>
    </source>
</evidence>
<protein>
    <recommendedName>
        <fullName evidence="4">Extracellular solute-binding protein</fullName>
    </recommendedName>
</protein>
<dbReference type="EMBL" id="APKE01000001">
    <property type="protein sequence ID" value="KAF0677613.1"/>
    <property type="molecule type" value="Genomic_DNA"/>
</dbReference>
<name>A0A921NXP1_9RHOB</name>
<dbReference type="Proteomes" id="UP000698242">
    <property type="component" value="Unassembled WGS sequence"/>
</dbReference>